<organism evidence="2 3">
    <name type="scientific">Mycobacteroides franklinii</name>
    <dbReference type="NCBI Taxonomy" id="948102"/>
    <lineage>
        <taxon>Bacteria</taxon>
        <taxon>Bacillati</taxon>
        <taxon>Actinomycetota</taxon>
        <taxon>Actinomycetes</taxon>
        <taxon>Mycobacteriales</taxon>
        <taxon>Mycobacteriaceae</taxon>
        <taxon>Mycobacteroides</taxon>
    </lineage>
</organism>
<gene>
    <name evidence="2" type="ORF">EJ571_20260</name>
</gene>
<dbReference type="Gene3D" id="2.70.70.10">
    <property type="entry name" value="Glucose Permease (Domain IIA)"/>
    <property type="match status" value="1"/>
</dbReference>
<evidence type="ECO:0000313" key="3">
    <source>
        <dbReference type="Proteomes" id="UP000295627"/>
    </source>
</evidence>
<sequence>MGVRIENAVGTPVLAAADGLVTRAGTLASNDTVVAIQHPDGVVTQYWHVDTWVVSPSQPVKAGEQIATFGENRHADGLYFQVSRDGKPTDARAWLASHGAQLGLLEF</sequence>
<dbReference type="RefSeq" id="WP_078334035.1">
    <property type="nucleotide sequence ID" value="NZ_MAFQ01000006.1"/>
</dbReference>
<dbReference type="EMBL" id="RXLR01000019">
    <property type="protein sequence ID" value="TDH18928.1"/>
    <property type="molecule type" value="Genomic_DNA"/>
</dbReference>
<dbReference type="PANTHER" id="PTHR21666">
    <property type="entry name" value="PEPTIDASE-RELATED"/>
    <property type="match status" value="1"/>
</dbReference>
<evidence type="ECO:0000313" key="2">
    <source>
        <dbReference type="EMBL" id="TDH18928.1"/>
    </source>
</evidence>
<dbReference type="SUPFAM" id="SSF51261">
    <property type="entry name" value="Duplicated hybrid motif"/>
    <property type="match status" value="1"/>
</dbReference>
<proteinExistence type="predicted"/>
<dbReference type="Proteomes" id="UP000295627">
    <property type="component" value="Unassembled WGS sequence"/>
</dbReference>
<protein>
    <submittedName>
        <fullName evidence="2">M23 family metallopeptidase</fullName>
    </submittedName>
</protein>
<dbReference type="Pfam" id="PF01551">
    <property type="entry name" value="Peptidase_M23"/>
    <property type="match status" value="1"/>
</dbReference>
<accession>A0A4R5P6H5</accession>
<reference evidence="2 3" key="1">
    <citation type="journal article" date="2019" name="Sci. Rep.">
        <title>Extended insight into the Mycobacterium chelonae-abscessus complex through whole genome sequencing of Mycobacterium salmoniphilum outbreak and Mycobacterium salmoniphilum-like strains.</title>
        <authorList>
            <person name="Behra P.R.K."/>
            <person name="Das S."/>
            <person name="Pettersson B.M.F."/>
            <person name="Shirreff L."/>
            <person name="DuCote T."/>
            <person name="Jacobsson K.G."/>
            <person name="Ennis D.G."/>
            <person name="Kirsebom L.A."/>
        </authorList>
    </citation>
    <scope>NUCLEOTIDE SEQUENCE [LARGE SCALE GENOMIC DNA]</scope>
    <source>
        <strain evidence="2 3">DSM 45524</strain>
    </source>
</reference>
<name>A0A4R5P6H5_9MYCO</name>
<dbReference type="PANTHER" id="PTHR21666:SF270">
    <property type="entry name" value="MUREIN HYDROLASE ACTIVATOR ENVC"/>
    <property type="match status" value="1"/>
</dbReference>
<evidence type="ECO:0000259" key="1">
    <source>
        <dbReference type="Pfam" id="PF01551"/>
    </source>
</evidence>
<dbReference type="InterPro" id="IPR016047">
    <property type="entry name" value="M23ase_b-sheet_dom"/>
</dbReference>
<dbReference type="AlphaFoldDB" id="A0A4R5P6H5"/>
<dbReference type="GO" id="GO:0004222">
    <property type="term" value="F:metalloendopeptidase activity"/>
    <property type="evidence" value="ECO:0007669"/>
    <property type="project" value="TreeGrafter"/>
</dbReference>
<dbReference type="CDD" id="cd12797">
    <property type="entry name" value="M23_peptidase"/>
    <property type="match status" value="1"/>
</dbReference>
<comment type="caution">
    <text evidence="2">The sequence shown here is derived from an EMBL/GenBank/DDBJ whole genome shotgun (WGS) entry which is preliminary data.</text>
</comment>
<feature type="domain" description="M23ase beta-sheet core" evidence="1">
    <location>
        <begin position="2"/>
        <end position="90"/>
    </location>
</feature>
<dbReference type="InterPro" id="IPR011055">
    <property type="entry name" value="Dup_hybrid_motif"/>
</dbReference>
<dbReference type="InterPro" id="IPR050570">
    <property type="entry name" value="Cell_wall_metabolism_enzyme"/>
</dbReference>